<sequence length="88" mass="9039">MVLGSGTSVSALGTGGVHGARRRRRGERGPDNGKLAAVSPPLPSINLALAFRPDTRRPAHHRLTASPKGRGGGTSSEIGATCSLARWS</sequence>
<name>A0A8T0NCZ6_PANVG</name>
<evidence type="ECO:0000256" key="1">
    <source>
        <dbReference type="SAM" id="MobiDB-lite"/>
    </source>
</evidence>
<keyword evidence="3" id="KW-1185">Reference proteome</keyword>
<dbReference type="AlphaFoldDB" id="A0A8T0NCZ6"/>
<protein>
    <submittedName>
        <fullName evidence="2">Uncharacterized protein</fullName>
    </submittedName>
</protein>
<gene>
    <name evidence="2" type="ORF">PVAP13_9KG076300</name>
</gene>
<organism evidence="2 3">
    <name type="scientific">Panicum virgatum</name>
    <name type="common">Blackwell switchgrass</name>
    <dbReference type="NCBI Taxonomy" id="38727"/>
    <lineage>
        <taxon>Eukaryota</taxon>
        <taxon>Viridiplantae</taxon>
        <taxon>Streptophyta</taxon>
        <taxon>Embryophyta</taxon>
        <taxon>Tracheophyta</taxon>
        <taxon>Spermatophyta</taxon>
        <taxon>Magnoliopsida</taxon>
        <taxon>Liliopsida</taxon>
        <taxon>Poales</taxon>
        <taxon>Poaceae</taxon>
        <taxon>PACMAD clade</taxon>
        <taxon>Panicoideae</taxon>
        <taxon>Panicodae</taxon>
        <taxon>Paniceae</taxon>
        <taxon>Panicinae</taxon>
        <taxon>Panicum</taxon>
        <taxon>Panicum sect. Hiantes</taxon>
    </lineage>
</organism>
<feature type="region of interest" description="Disordered" evidence="1">
    <location>
        <begin position="1"/>
        <end position="88"/>
    </location>
</feature>
<evidence type="ECO:0000313" key="2">
    <source>
        <dbReference type="EMBL" id="KAG2547270.1"/>
    </source>
</evidence>
<dbReference type="EMBL" id="CM029053">
    <property type="protein sequence ID" value="KAG2547270.1"/>
    <property type="molecule type" value="Genomic_DNA"/>
</dbReference>
<evidence type="ECO:0000313" key="3">
    <source>
        <dbReference type="Proteomes" id="UP000823388"/>
    </source>
</evidence>
<accession>A0A8T0NCZ6</accession>
<proteinExistence type="predicted"/>
<feature type="compositionally biased region" description="Polar residues" evidence="1">
    <location>
        <begin position="1"/>
        <end position="11"/>
    </location>
</feature>
<reference evidence="2" key="1">
    <citation type="submission" date="2020-05" db="EMBL/GenBank/DDBJ databases">
        <title>WGS assembly of Panicum virgatum.</title>
        <authorList>
            <person name="Lovell J.T."/>
            <person name="Jenkins J."/>
            <person name="Shu S."/>
            <person name="Juenger T.E."/>
            <person name="Schmutz J."/>
        </authorList>
    </citation>
    <scope>NUCLEOTIDE SEQUENCE</scope>
    <source>
        <strain evidence="2">AP13</strain>
    </source>
</reference>
<comment type="caution">
    <text evidence="2">The sequence shown here is derived from an EMBL/GenBank/DDBJ whole genome shotgun (WGS) entry which is preliminary data.</text>
</comment>
<dbReference type="Proteomes" id="UP000823388">
    <property type="component" value="Chromosome 9K"/>
</dbReference>